<gene>
    <name evidence="1" type="ORF">ICHIAU1_19330</name>
</gene>
<reference evidence="2" key="1">
    <citation type="submission" date="2020-01" db="EMBL/GenBank/DDBJ databases">
        <title>Phosphoaccumulans saitamaens gen. nov., sp. nov., a polyphosphate accumulating bacterium isolated from surface river water.</title>
        <authorList>
            <person name="Watanabe K."/>
            <person name="Suda W."/>
        </authorList>
    </citation>
    <scope>NUCLEOTIDE SEQUENCE [LARGE SCALE GENOMIC DNA]</scope>
    <source>
        <strain evidence="2">ICHIAU1</strain>
    </source>
</reference>
<sequence length="256" mass="28774">MPDDSQIEEKVEHIFSDLGVSLIEVPFSIESAQSSFLKTVYKVPPSDKTQEFKDGVLWADCCGLLEEDDVSLVTNDKAFFANRDFTKGLAANLVDEVSIRPKTFKIFASLSELISELKTELIIDKEILLYALFANKGTSIDDLLTRTNYRLGETYEVEYSAYVTENPNLLYLEFTVEIVAHDATAEDRPDGSLVLRGDANLNTESSTYESIRVWEEELSYNEQDGGHRTSNKTIYAVGNMVLGHKEVSHSVRHKLA</sequence>
<dbReference type="AlphaFoldDB" id="A0A7R6R7I2"/>
<dbReference type="EMBL" id="AP022345">
    <property type="protein sequence ID" value="BBU69650.1"/>
    <property type="molecule type" value="Genomic_DNA"/>
</dbReference>
<accession>A0A7R6R7I2</accession>
<protein>
    <recommendedName>
        <fullName evidence="3">PIN domain-containing protein</fullName>
    </recommendedName>
</protein>
<proteinExistence type="predicted"/>
<evidence type="ECO:0000313" key="2">
    <source>
        <dbReference type="Proteomes" id="UP000463961"/>
    </source>
</evidence>
<evidence type="ECO:0000313" key="1">
    <source>
        <dbReference type="EMBL" id="BBU69650.1"/>
    </source>
</evidence>
<organism evidence="1 2">
    <name type="scientific">Fluviibacter phosphoraccumulans</name>
    <dbReference type="NCBI Taxonomy" id="1751046"/>
    <lineage>
        <taxon>Bacteria</taxon>
        <taxon>Pseudomonadati</taxon>
        <taxon>Pseudomonadota</taxon>
        <taxon>Betaproteobacteria</taxon>
        <taxon>Rhodocyclales</taxon>
        <taxon>Fluviibacteraceae</taxon>
        <taxon>Fluviibacter</taxon>
    </lineage>
</organism>
<dbReference type="Proteomes" id="UP000463961">
    <property type="component" value="Chromosome"/>
</dbReference>
<keyword evidence="2" id="KW-1185">Reference proteome</keyword>
<name>A0A7R6R7I2_9RHOO</name>
<evidence type="ECO:0008006" key="3">
    <source>
        <dbReference type="Google" id="ProtNLM"/>
    </source>
</evidence>